<sequence length="188" mass="21887">MKTISTTTLTLVETKLEDFLSSLKRKHILVDTNFLIDASRNQECFSFIINSLKQNECALVAMDGVYHEFICGRKSLEDYKKMINFYERIIDSEIPFEKSIKENANTLTKVLLKRSAQISYTDILLLATLMKYHSNMYLLSKDKSDIPVFLFPIKAIIPIDSGETNYFYSIYSFDQVSYEKELEQLLKK</sequence>
<protein>
    <recommendedName>
        <fullName evidence="3">PIN domain-containing protein</fullName>
    </recommendedName>
</protein>
<comment type="caution">
    <text evidence="1">The sequence shown here is derived from an EMBL/GenBank/DDBJ whole genome shotgun (WGS) entry which is preliminary data.</text>
</comment>
<evidence type="ECO:0000313" key="2">
    <source>
        <dbReference type="Proteomes" id="UP000183758"/>
    </source>
</evidence>
<dbReference type="InterPro" id="IPR029060">
    <property type="entry name" value="PIN-like_dom_sf"/>
</dbReference>
<evidence type="ECO:0008006" key="3">
    <source>
        <dbReference type="Google" id="ProtNLM"/>
    </source>
</evidence>
<dbReference type="Gene3D" id="3.40.50.1010">
    <property type="entry name" value="5'-nuclease"/>
    <property type="match status" value="1"/>
</dbReference>
<proteinExistence type="predicted"/>
<dbReference type="Proteomes" id="UP000183758">
    <property type="component" value="Unassembled WGS sequence"/>
</dbReference>
<name>A0A1J5HDB4_9BACT</name>
<dbReference type="AlphaFoldDB" id="A0A1J5HDB4"/>
<gene>
    <name evidence="1" type="ORF">AUK04_03645</name>
</gene>
<reference evidence="1 2" key="1">
    <citation type="journal article" date="2016" name="Environ. Microbiol.">
        <title>Genomic resolution of a cold subsurface aquifer community provides metabolic insights for novel microbes adapted to high CO concentrations.</title>
        <authorList>
            <person name="Probst A.J."/>
            <person name="Castelle C.J."/>
            <person name="Singh A."/>
            <person name="Brown C.T."/>
            <person name="Anantharaman K."/>
            <person name="Sharon I."/>
            <person name="Hug L.A."/>
            <person name="Burstein D."/>
            <person name="Emerson J.B."/>
            <person name="Thomas B.C."/>
            <person name="Banfield J.F."/>
        </authorList>
    </citation>
    <scope>NUCLEOTIDE SEQUENCE [LARGE SCALE GENOMIC DNA]</scope>
    <source>
        <strain evidence="1">CG2_30_33_16</strain>
    </source>
</reference>
<evidence type="ECO:0000313" key="1">
    <source>
        <dbReference type="EMBL" id="OIP83197.1"/>
    </source>
</evidence>
<dbReference type="EMBL" id="MNZM01000092">
    <property type="protein sequence ID" value="OIP83197.1"/>
    <property type="molecule type" value="Genomic_DNA"/>
</dbReference>
<dbReference type="SUPFAM" id="SSF88723">
    <property type="entry name" value="PIN domain-like"/>
    <property type="match status" value="1"/>
</dbReference>
<accession>A0A1J5HDB4</accession>
<organism evidence="1 2">
    <name type="scientific">Candidatus Roizmanbacteria bacterium CG2_30_33_16</name>
    <dbReference type="NCBI Taxonomy" id="1805340"/>
    <lineage>
        <taxon>Bacteria</taxon>
        <taxon>Candidatus Roizmaniibacteriota</taxon>
    </lineage>
</organism>